<sequence>MNENNVVKFMNITDCDRRTACFCLNEYNGNMDLALSFYYDVFLANNAKVPEKFSLEDFEKQYGLSLSTIPNKATQEIKTPTESIFERKYPIEDEIVVPEFLHRKKPVTPEVFFPNPQIPHVIKEQGPVLINDEACNINLMMKNTYTIDTSYLPHVLITVWANGITINEHFIANNSDNYNEMYNEIINGKIPSLIDAKTSDVELINNHTEDYRVKSQ</sequence>
<dbReference type="AlphaFoldDB" id="A2EBP3"/>
<dbReference type="InParanoid" id="A2EBP3"/>
<protein>
    <submittedName>
        <fullName evidence="1">Uncharacterized protein</fullName>
    </submittedName>
</protein>
<proteinExistence type="predicted"/>
<dbReference type="SUPFAM" id="SSF46934">
    <property type="entry name" value="UBA-like"/>
    <property type="match status" value="1"/>
</dbReference>
<evidence type="ECO:0000313" key="2">
    <source>
        <dbReference type="Proteomes" id="UP000001542"/>
    </source>
</evidence>
<dbReference type="OrthoDB" id="10668758at2759"/>
<evidence type="ECO:0000313" key="1">
    <source>
        <dbReference type="EMBL" id="EAY09960.1"/>
    </source>
</evidence>
<gene>
    <name evidence="1" type="ORF">TVAG_482340</name>
</gene>
<organism evidence="1 2">
    <name type="scientific">Trichomonas vaginalis (strain ATCC PRA-98 / G3)</name>
    <dbReference type="NCBI Taxonomy" id="412133"/>
    <lineage>
        <taxon>Eukaryota</taxon>
        <taxon>Metamonada</taxon>
        <taxon>Parabasalia</taxon>
        <taxon>Trichomonadida</taxon>
        <taxon>Trichomonadidae</taxon>
        <taxon>Trichomonas</taxon>
    </lineage>
</organism>
<dbReference type="RefSeq" id="XP_001322183.1">
    <property type="nucleotide sequence ID" value="XM_001322148.1"/>
</dbReference>
<reference evidence="1" key="2">
    <citation type="journal article" date="2007" name="Science">
        <title>Draft genome sequence of the sexually transmitted pathogen Trichomonas vaginalis.</title>
        <authorList>
            <person name="Carlton J.M."/>
            <person name="Hirt R.P."/>
            <person name="Silva J.C."/>
            <person name="Delcher A.L."/>
            <person name="Schatz M."/>
            <person name="Zhao Q."/>
            <person name="Wortman J.R."/>
            <person name="Bidwell S.L."/>
            <person name="Alsmark U.C.M."/>
            <person name="Besteiro S."/>
            <person name="Sicheritz-Ponten T."/>
            <person name="Noel C.J."/>
            <person name="Dacks J.B."/>
            <person name="Foster P.G."/>
            <person name="Simillion C."/>
            <person name="Van de Peer Y."/>
            <person name="Miranda-Saavedra D."/>
            <person name="Barton G.J."/>
            <person name="Westrop G.D."/>
            <person name="Mueller S."/>
            <person name="Dessi D."/>
            <person name="Fiori P.L."/>
            <person name="Ren Q."/>
            <person name="Paulsen I."/>
            <person name="Zhang H."/>
            <person name="Bastida-Corcuera F.D."/>
            <person name="Simoes-Barbosa A."/>
            <person name="Brown M.T."/>
            <person name="Hayes R.D."/>
            <person name="Mukherjee M."/>
            <person name="Okumura C.Y."/>
            <person name="Schneider R."/>
            <person name="Smith A.J."/>
            <person name="Vanacova S."/>
            <person name="Villalvazo M."/>
            <person name="Haas B.J."/>
            <person name="Pertea M."/>
            <person name="Feldblyum T.V."/>
            <person name="Utterback T.R."/>
            <person name="Shu C.L."/>
            <person name="Osoegawa K."/>
            <person name="de Jong P.J."/>
            <person name="Hrdy I."/>
            <person name="Horvathova L."/>
            <person name="Zubacova Z."/>
            <person name="Dolezal P."/>
            <person name="Malik S.B."/>
            <person name="Logsdon J.M. Jr."/>
            <person name="Henze K."/>
            <person name="Gupta A."/>
            <person name="Wang C.C."/>
            <person name="Dunne R.L."/>
            <person name="Upcroft J.A."/>
            <person name="Upcroft P."/>
            <person name="White O."/>
            <person name="Salzberg S.L."/>
            <person name="Tang P."/>
            <person name="Chiu C.-H."/>
            <person name="Lee Y.-S."/>
            <person name="Embley T.M."/>
            <person name="Coombs G.H."/>
            <person name="Mottram J.C."/>
            <person name="Tachezy J."/>
            <person name="Fraser-Liggett C.M."/>
            <person name="Johnson P.J."/>
        </authorList>
    </citation>
    <scope>NUCLEOTIDE SEQUENCE [LARGE SCALE GENOMIC DNA]</scope>
    <source>
        <strain evidence="1">G3</strain>
    </source>
</reference>
<reference evidence="1" key="1">
    <citation type="submission" date="2006-10" db="EMBL/GenBank/DDBJ databases">
        <authorList>
            <person name="Amadeo P."/>
            <person name="Zhao Q."/>
            <person name="Wortman J."/>
            <person name="Fraser-Liggett C."/>
            <person name="Carlton J."/>
        </authorList>
    </citation>
    <scope>NUCLEOTIDE SEQUENCE</scope>
    <source>
        <strain evidence="1">G3</strain>
    </source>
</reference>
<name>A2EBP3_TRIV3</name>
<dbReference type="EMBL" id="DS113347">
    <property type="protein sequence ID" value="EAY09960.1"/>
    <property type="molecule type" value="Genomic_DNA"/>
</dbReference>
<dbReference type="InterPro" id="IPR009060">
    <property type="entry name" value="UBA-like_sf"/>
</dbReference>
<dbReference type="Proteomes" id="UP000001542">
    <property type="component" value="Unassembled WGS sequence"/>
</dbReference>
<dbReference type="Gene3D" id="1.10.8.10">
    <property type="entry name" value="DNA helicase RuvA subunit, C-terminal domain"/>
    <property type="match status" value="1"/>
</dbReference>
<dbReference type="VEuPathDB" id="TrichDB:TVAGG3_0588810"/>
<dbReference type="KEGG" id="tva:4767891"/>
<dbReference type="Pfam" id="PF14555">
    <property type="entry name" value="UBA_4"/>
    <property type="match status" value="1"/>
</dbReference>
<accession>A2EBP3</accession>
<keyword evidence="2" id="KW-1185">Reference proteome</keyword>
<dbReference type="VEuPathDB" id="TrichDB:TVAG_482340"/>